<dbReference type="PANTHER" id="PTHR46268:SF6">
    <property type="entry name" value="UNIVERSAL STRESS PROTEIN UP12"/>
    <property type="match status" value="1"/>
</dbReference>
<dbReference type="PANTHER" id="PTHR46268">
    <property type="entry name" value="STRESS RESPONSE PROTEIN NHAX"/>
    <property type="match status" value="1"/>
</dbReference>
<proteinExistence type="inferred from homology"/>
<evidence type="ECO:0000256" key="1">
    <source>
        <dbReference type="ARBA" id="ARBA00008791"/>
    </source>
</evidence>
<reference evidence="3" key="1">
    <citation type="journal article" date="2014" name="Int. J. Syst. Evol. Microbiol.">
        <title>Complete genome sequence of Corynebacterium casei LMG S-19264T (=DSM 44701T), isolated from a smear-ripened cheese.</title>
        <authorList>
            <consortium name="US DOE Joint Genome Institute (JGI-PGF)"/>
            <person name="Walter F."/>
            <person name="Albersmeier A."/>
            <person name="Kalinowski J."/>
            <person name="Ruckert C."/>
        </authorList>
    </citation>
    <scope>NUCLEOTIDE SEQUENCE</scope>
    <source>
        <strain evidence="3">CGMCC 1.15254</strain>
    </source>
</reference>
<dbReference type="Gene3D" id="3.40.50.620">
    <property type="entry name" value="HUPs"/>
    <property type="match status" value="1"/>
</dbReference>
<dbReference type="Proteomes" id="UP000632498">
    <property type="component" value="Unassembled WGS sequence"/>
</dbReference>
<evidence type="ECO:0000313" key="4">
    <source>
        <dbReference type="Proteomes" id="UP000632498"/>
    </source>
</evidence>
<reference evidence="3" key="2">
    <citation type="submission" date="2020-09" db="EMBL/GenBank/DDBJ databases">
        <authorList>
            <person name="Sun Q."/>
            <person name="Zhou Y."/>
        </authorList>
    </citation>
    <scope>NUCLEOTIDE SEQUENCE</scope>
    <source>
        <strain evidence="3">CGMCC 1.15254</strain>
    </source>
</reference>
<accession>A0A917BY73</accession>
<sequence length="144" mass="16094">MTVFKKILLPIDLAHEEQIDEQIKVAVAIANNEEAEIHMLYVDQSLIHRAGYPHLSKKNVTDHQGDAVKKIDVFLNKLPKNLKGDSLCREGTAHDQIVETAEELGVDAIILMAQKPGISSYFIGSNAERVVRHAHCSVFVIRED</sequence>
<dbReference type="AlphaFoldDB" id="A0A917BY73"/>
<dbReference type="InterPro" id="IPR006016">
    <property type="entry name" value="UspA"/>
</dbReference>
<feature type="domain" description="UspA" evidence="2">
    <location>
        <begin position="4"/>
        <end position="142"/>
    </location>
</feature>
<dbReference type="RefSeq" id="WP_188663010.1">
    <property type="nucleotide sequence ID" value="NZ_BMHV01000007.1"/>
</dbReference>
<keyword evidence="4" id="KW-1185">Reference proteome</keyword>
<evidence type="ECO:0000259" key="2">
    <source>
        <dbReference type="Pfam" id="PF00582"/>
    </source>
</evidence>
<dbReference type="CDD" id="cd00293">
    <property type="entry name" value="USP-like"/>
    <property type="match status" value="1"/>
</dbReference>
<dbReference type="SUPFAM" id="SSF52402">
    <property type="entry name" value="Adenine nucleotide alpha hydrolases-like"/>
    <property type="match status" value="1"/>
</dbReference>
<organism evidence="3 4">
    <name type="scientific">Terasakiella brassicae</name>
    <dbReference type="NCBI Taxonomy" id="1634917"/>
    <lineage>
        <taxon>Bacteria</taxon>
        <taxon>Pseudomonadati</taxon>
        <taxon>Pseudomonadota</taxon>
        <taxon>Alphaproteobacteria</taxon>
        <taxon>Rhodospirillales</taxon>
        <taxon>Terasakiellaceae</taxon>
        <taxon>Terasakiella</taxon>
    </lineage>
</organism>
<comment type="caution">
    <text evidence="3">The sequence shown here is derived from an EMBL/GenBank/DDBJ whole genome shotgun (WGS) entry which is preliminary data.</text>
</comment>
<dbReference type="EMBL" id="BMHV01000007">
    <property type="protein sequence ID" value="GGF60764.1"/>
    <property type="molecule type" value="Genomic_DNA"/>
</dbReference>
<dbReference type="Pfam" id="PF00582">
    <property type="entry name" value="Usp"/>
    <property type="match status" value="1"/>
</dbReference>
<dbReference type="InterPro" id="IPR014729">
    <property type="entry name" value="Rossmann-like_a/b/a_fold"/>
</dbReference>
<comment type="similarity">
    <text evidence="1">Belongs to the universal stress protein A family.</text>
</comment>
<evidence type="ECO:0000313" key="3">
    <source>
        <dbReference type="EMBL" id="GGF60764.1"/>
    </source>
</evidence>
<dbReference type="PRINTS" id="PR01438">
    <property type="entry name" value="UNVRSLSTRESS"/>
</dbReference>
<gene>
    <name evidence="3" type="ORF">GCM10011332_13180</name>
</gene>
<dbReference type="InterPro" id="IPR006015">
    <property type="entry name" value="Universal_stress_UspA"/>
</dbReference>
<protein>
    <submittedName>
        <fullName evidence="3">Universal stress protein UspA</fullName>
    </submittedName>
</protein>
<name>A0A917BY73_9PROT</name>